<gene>
    <name evidence="1" type="ORF">GCM10010909_00630</name>
</gene>
<dbReference type="NCBIfam" id="NF007386">
    <property type="entry name" value="PRK09907.1"/>
    <property type="match status" value="1"/>
</dbReference>
<keyword evidence="2" id="KW-1185">Reference proteome</keyword>
<name>A0ABQ6A2B3_9PROT</name>
<dbReference type="Pfam" id="PF02452">
    <property type="entry name" value="PemK_toxin"/>
    <property type="match status" value="1"/>
</dbReference>
<dbReference type="Gene3D" id="2.30.30.110">
    <property type="match status" value="1"/>
</dbReference>
<comment type="caution">
    <text evidence="1">The sequence shown here is derived from an EMBL/GenBank/DDBJ whole genome shotgun (WGS) entry which is preliminary data.</text>
</comment>
<dbReference type="InterPro" id="IPR003477">
    <property type="entry name" value="PemK-like"/>
</dbReference>
<dbReference type="Proteomes" id="UP001156641">
    <property type="component" value="Unassembled WGS sequence"/>
</dbReference>
<dbReference type="SUPFAM" id="SSF50118">
    <property type="entry name" value="Cell growth inhibitor/plasmid maintenance toxic component"/>
    <property type="match status" value="1"/>
</dbReference>
<organism evidence="1 2">
    <name type="scientific">Acidocella aquatica</name>
    <dbReference type="NCBI Taxonomy" id="1922313"/>
    <lineage>
        <taxon>Bacteria</taxon>
        <taxon>Pseudomonadati</taxon>
        <taxon>Pseudomonadota</taxon>
        <taxon>Alphaproteobacteria</taxon>
        <taxon>Acetobacterales</taxon>
        <taxon>Acidocellaceae</taxon>
        <taxon>Acidocella</taxon>
    </lineage>
</organism>
<evidence type="ECO:0000313" key="1">
    <source>
        <dbReference type="EMBL" id="GLR65385.1"/>
    </source>
</evidence>
<sequence length="117" mass="12671">MAAAPRAKPKYVPDAGDIVWLGFNPQAGHEQAGHRPAVVLSPASYNGRTGLLLCCPTTTQIKNYPFEVRLSGKKPSVALADQIKSLDWQARHAARKGRATTAELDEIRQKAMALLHG</sequence>
<proteinExistence type="predicted"/>
<evidence type="ECO:0000313" key="2">
    <source>
        <dbReference type="Proteomes" id="UP001156641"/>
    </source>
</evidence>
<accession>A0ABQ6A2B3</accession>
<dbReference type="PANTHER" id="PTHR33988:SF3">
    <property type="entry name" value="ENDORIBONUCLEASE TOXIN CHPB-RELATED"/>
    <property type="match status" value="1"/>
</dbReference>
<dbReference type="PANTHER" id="PTHR33988">
    <property type="entry name" value="ENDORIBONUCLEASE MAZF-RELATED"/>
    <property type="match status" value="1"/>
</dbReference>
<protein>
    <submittedName>
        <fullName evidence="1">Toxin</fullName>
    </submittedName>
</protein>
<dbReference type="RefSeq" id="WP_284255879.1">
    <property type="nucleotide sequence ID" value="NZ_BSOS01000003.1"/>
</dbReference>
<dbReference type="EMBL" id="BSOS01000003">
    <property type="protein sequence ID" value="GLR65385.1"/>
    <property type="molecule type" value="Genomic_DNA"/>
</dbReference>
<reference evidence="2" key="1">
    <citation type="journal article" date="2019" name="Int. J. Syst. Evol. Microbiol.">
        <title>The Global Catalogue of Microorganisms (GCM) 10K type strain sequencing project: providing services to taxonomists for standard genome sequencing and annotation.</title>
        <authorList>
            <consortium name="The Broad Institute Genomics Platform"/>
            <consortium name="The Broad Institute Genome Sequencing Center for Infectious Disease"/>
            <person name="Wu L."/>
            <person name="Ma J."/>
        </authorList>
    </citation>
    <scope>NUCLEOTIDE SEQUENCE [LARGE SCALE GENOMIC DNA]</scope>
    <source>
        <strain evidence="2">NBRC 112502</strain>
    </source>
</reference>
<dbReference type="InterPro" id="IPR011067">
    <property type="entry name" value="Plasmid_toxin/cell-grow_inhib"/>
</dbReference>